<dbReference type="STRING" id="1801752.A3J61_00985"/>
<accession>A0A1F6VSA8</accession>
<reference evidence="1 2" key="1">
    <citation type="journal article" date="2016" name="Nat. Commun.">
        <title>Thousands of microbial genomes shed light on interconnected biogeochemical processes in an aquifer system.</title>
        <authorList>
            <person name="Anantharaman K."/>
            <person name="Brown C.T."/>
            <person name="Hug L.A."/>
            <person name="Sharon I."/>
            <person name="Castelle C.J."/>
            <person name="Probst A.J."/>
            <person name="Thomas B.C."/>
            <person name="Singh A."/>
            <person name="Wilkins M.J."/>
            <person name="Karaoz U."/>
            <person name="Brodie E.L."/>
            <person name="Williams K.H."/>
            <person name="Hubbard S.S."/>
            <person name="Banfield J.F."/>
        </authorList>
    </citation>
    <scope>NUCLEOTIDE SEQUENCE [LARGE SCALE GENOMIC DNA]</scope>
</reference>
<dbReference type="InterPro" id="IPR036583">
    <property type="entry name" value="23S_rRNA_IVS_sf"/>
</dbReference>
<dbReference type="CDD" id="cd16377">
    <property type="entry name" value="23S_rRNA_IVP_like"/>
    <property type="match status" value="1"/>
</dbReference>
<dbReference type="SUPFAM" id="SSF158446">
    <property type="entry name" value="IVS-encoded protein-like"/>
    <property type="match status" value="1"/>
</dbReference>
<dbReference type="Pfam" id="PF05635">
    <property type="entry name" value="23S_rRNA_IVP"/>
    <property type="match status" value="1"/>
</dbReference>
<sequence length="128" mass="14685">MNEPSIKSYKDLIVWQKGYELVKQVYTITAKLPQAEVFALQSQMRRSAVSIVSNIAEGSSRKTRKDYCQFMHIAYGSTSELETQLFLCKDLYNISIEPQLELITEVSKMLRTIINKLESSNSTLEPRT</sequence>
<organism evidence="1 2">
    <name type="scientific">Candidatus Nomurabacteria bacterium RIFCSPHIGHO2_02_FULL_38_15</name>
    <dbReference type="NCBI Taxonomy" id="1801752"/>
    <lineage>
        <taxon>Bacteria</taxon>
        <taxon>Candidatus Nomuraibacteriota</taxon>
    </lineage>
</organism>
<dbReference type="InterPro" id="IPR012657">
    <property type="entry name" value="23S_rRNA-intervening_sequence"/>
</dbReference>
<dbReference type="Proteomes" id="UP000179686">
    <property type="component" value="Unassembled WGS sequence"/>
</dbReference>
<protein>
    <recommendedName>
        <fullName evidence="3">Four helix bundle protein</fullName>
    </recommendedName>
</protein>
<name>A0A1F6VSA8_9BACT</name>
<comment type="caution">
    <text evidence="1">The sequence shown here is derived from an EMBL/GenBank/DDBJ whole genome shotgun (WGS) entry which is preliminary data.</text>
</comment>
<dbReference type="EMBL" id="MFUC01000004">
    <property type="protein sequence ID" value="OGI72528.1"/>
    <property type="molecule type" value="Genomic_DNA"/>
</dbReference>
<dbReference type="Gene3D" id="1.20.1440.60">
    <property type="entry name" value="23S rRNA-intervening sequence"/>
    <property type="match status" value="1"/>
</dbReference>
<gene>
    <name evidence="1" type="ORF">A3J61_00985</name>
</gene>
<dbReference type="NCBIfam" id="TIGR02436">
    <property type="entry name" value="four helix bundle protein"/>
    <property type="match status" value="1"/>
</dbReference>
<dbReference type="PANTHER" id="PTHR38471">
    <property type="entry name" value="FOUR HELIX BUNDLE PROTEIN"/>
    <property type="match status" value="1"/>
</dbReference>
<dbReference type="AlphaFoldDB" id="A0A1F6VSA8"/>
<evidence type="ECO:0000313" key="2">
    <source>
        <dbReference type="Proteomes" id="UP000179686"/>
    </source>
</evidence>
<evidence type="ECO:0000313" key="1">
    <source>
        <dbReference type="EMBL" id="OGI72528.1"/>
    </source>
</evidence>
<proteinExistence type="predicted"/>
<dbReference type="PANTHER" id="PTHR38471:SF2">
    <property type="entry name" value="FOUR HELIX BUNDLE PROTEIN"/>
    <property type="match status" value="1"/>
</dbReference>
<evidence type="ECO:0008006" key="3">
    <source>
        <dbReference type="Google" id="ProtNLM"/>
    </source>
</evidence>